<dbReference type="EMBL" id="ML769384">
    <property type="protein sequence ID" value="KAE9410716.1"/>
    <property type="molecule type" value="Genomic_DNA"/>
</dbReference>
<evidence type="ECO:0000313" key="1">
    <source>
        <dbReference type="EMBL" id="KAE9410716.1"/>
    </source>
</evidence>
<gene>
    <name evidence="1" type="ORF">BT96DRAFT_235865</name>
</gene>
<protein>
    <recommendedName>
        <fullName evidence="3">Phytanoyl-CoA dioxygenase</fullName>
    </recommendedName>
</protein>
<dbReference type="Gene3D" id="2.60.120.620">
    <property type="entry name" value="q2cbj1_9rhob like domain"/>
    <property type="match status" value="1"/>
</dbReference>
<sequence length="155" mass="17739">MIARLLAAHPEGLLPTGLSFTPSTTTYTDYKSDPAYWSHLKEVQNCNQFVEMVGQVGDVVLLHPLMLHSAAKNYLREPRVITNPPVSLKEPFNFARENAEEYSLVERKTLNALGVDRLEYRITTERRRIVPKRVGVQGKILEDEKERLRNHGLEV</sequence>
<dbReference type="OrthoDB" id="4664297at2759"/>
<proteinExistence type="predicted"/>
<evidence type="ECO:0008006" key="3">
    <source>
        <dbReference type="Google" id="ProtNLM"/>
    </source>
</evidence>
<dbReference type="SUPFAM" id="SSF51197">
    <property type="entry name" value="Clavaminate synthase-like"/>
    <property type="match status" value="1"/>
</dbReference>
<dbReference type="Proteomes" id="UP000799118">
    <property type="component" value="Unassembled WGS sequence"/>
</dbReference>
<keyword evidence="2" id="KW-1185">Reference proteome</keyword>
<accession>A0A6A4IJJ6</accession>
<evidence type="ECO:0000313" key="2">
    <source>
        <dbReference type="Proteomes" id="UP000799118"/>
    </source>
</evidence>
<dbReference type="AlphaFoldDB" id="A0A6A4IJJ6"/>
<organism evidence="1 2">
    <name type="scientific">Gymnopus androsaceus JB14</name>
    <dbReference type="NCBI Taxonomy" id="1447944"/>
    <lineage>
        <taxon>Eukaryota</taxon>
        <taxon>Fungi</taxon>
        <taxon>Dikarya</taxon>
        <taxon>Basidiomycota</taxon>
        <taxon>Agaricomycotina</taxon>
        <taxon>Agaricomycetes</taxon>
        <taxon>Agaricomycetidae</taxon>
        <taxon>Agaricales</taxon>
        <taxon>Marasmiineae</taxon>
        <taxon>Omphalotaceae</taxon>
        <taxon>Gymnopus</taxon>
    </lineage>
</organism>
<name>A0A6A4IJJ6_9AGAR</name>
<reference evidence="1" key="1">
    <citation type="journal article" date="2019" name="Environ. Microbiol.">
        <title>Fungal ecological strategies reflected in gene transcription - a case study of two litter decomposers.</title>
        <authorList>
            <person name="Barbi F."/>
            <person name="Kohler A."/>
            <person name="Barry K."/>
            <person name="Baskaran P."/>
            <person name="Daum C."/>
            <person name="Fauchery L."/>
            <person name="Ihrmark K."/>
            <person name="Kuo A."/>
            <person name="LaButti K."/>
            <person name="Lipzen A."/>
            <person name="Morin E."/>
            <person name="Grigoriev I.V."/>
            <person name="Henrissat B."/>
            <person name="Lindahl B."/>
            <person name="Martin F."/>
        </authorList>
    </citation>
    <scope>NUCLEOTIDE SEQUENCE</scope>
    <source>
        <strain evidence="1">JB14</strain>
    </source>
</reference>